<dbReference type="GO" id="GO:0016491">
    <property type="term" value="F:oxidoreductase activity"/>
    <property type="evidence" value="ECO:0007669"/>
    <property type="project" value="UniProtKB-KW"/>
</dbReference>
<keyword evidence="4" id="KW-1185">Reference proteome</keyword>
<dbReference type="AlphaFoldDB" id="T1H1D4"/>
<protein>
    <recommendedName>
        <fullName evidence="5">Dehydrogenase</fullName>
    </recommendedName>
</protein>
<dbReference type="Gene3D" id="3.40.50.720">
    <property type="entry name" value="NAD(P)-binding Rossmann-like Domain"/>
    <property type="match status" value="1"/>
</dbReference>
<dbReference type="EMBL" id="CAQQ02154928">
    <property type="status" value="NOT_ANNOTATED_CDS"/>
    <property type="molecule type" value="Genomic_DNA"/>
</dbReference>
<evidence type="ECO:0000313" key="3">
    <source>
        <dbReference type="EnsemblMetazoa" id="MESCA009993-PA"/>
    </source>
</evidence>
<dbReference type="STRING" id="36166.T1H1D4"/>
<keyword evidence="2" id="KW-0560">Oxidoreductase</keyword>
<dbReference type="PANTHER" id="PTHR43115">
    <property type="entry name" value="DEHYDROGENASE/REDUCTASE SDR FAMILY MEMBER 11"/>
    <property type="match status" value="1"/>
</dbReference>
<evidence type="ECO:0000256" key="2">
    <source>
        <dbReference type="ARBA" id="ARBA00023002"/>
    </source>
</evidence>
<comment type="similarity">
    <text evidence="1">Belongs to the short-chain dehydrogenases/reductases (SDR) family.</text>
</comment>
<dbReference type="Pfam" id="PF00106">
    <property type="entry name" value="adh_short"/>
    <property type="match status" value="1"/>
</dbReference>
<reference evidence="3" key="2">
    <citation type="submission" date="2015-06" db="UniProtKB">
        <authorList>
            <consortium name="EnsemblMetazoa"/>
        </authorList>
    </citation>
    <scope>IDENTIFICATION</scope>
</reference>
<evidence type="ECO:0000313" key="4">
    <source>
        <dbReference type="Proteomes" id="UP000015102"/>
    </source>
</evidence>
<dbReference type="Proteomes" id="UP000015102">
    <property type="component" value="Unassembled WGS sequence"/>
</dbReference>
<organism evidence="3 4">
    <name type="scientific">Megaselia scalaris</name>
    <name type="common">Humpbacked fly</name>
    <name type="synonym">Phora scalaris</name>
    <dbReference type="NCBI Taxonomy" id="36166"/>
    <lineage>
        <taxon>Eukaryota</taxon>
        <taxon>Metazoa</taxon>
        <taxon>Ecdysozoa</taxon>
        <taxon>Arthropoda</taxon>
        <taxon>Hexapoda</taxon>
        <taxon>Insecta</taxon>
        <taxon>Pterygota</taxon>
        <taxon>Neoptera</taxon>
        <taxon>Endopterygota</taxon>
        <taxon>Diptera</taxon>
        <taxon>Brachycera</taxon>
        <taxon>Muscomorpha</taxon>
        <taxon>Platypezoidea</taxon>
        <taxon>Phoridae</taxon>
        <taxon>Megaseliini</taxon>
        <taxon>Megaselia</taxon>
    </lineage>
</organism>
<dbReference type="SUPFAM" id="SSF51735">
    <property type="entry name" value="NAD(P)-binding Rossmann-fold domains"/>
    <property type="match status" value="1"/>
</dbReference>
<dbReference type="HOGENOM" id="CLU_010194_2_10_1"/>
<dbReference type="InterPro" id="IPR036291">
    <property type="entry name" value="NAD(P)-bd_dom_sf"/>
</dbReference>
<evidence type="ECO:0008006" key="5">
    <source>
        <dbReference type="Google" id="ProtNLM"/>
    </source>
</evidence>
<accession>T1H1D4</accession>
<dbReference type="OMA" id="TRSHGHI"/>
<dbReference type="EnsemblMetazoa" id="MESCA009993-RA">
    <property type="protein sequence ID" value="MESCA009993-PA"/>
    <property type="gene ID" value="MESCA009993"/>
</dbReference>
<dbReference type="InterPro" id="IPR002347">
    <property type="entry name" value="SDR_fam"/>
</dbReference>
<dbReference type="PRINTS" id="PR00081">
    <property type="entry name" value="GDHRDH"/>
</dbReference>
<evidence type="ECO:0000256" key="1">
    <source>
        <dbReference type="ARBA" id="ARBA00006484"/>
    </source>
</evidence>
<name>T1H1D4_MEGSC</name>
<sequence>ALARREQRLNELKDSLPAELRENVYPIKCDVSDEADVIRVFRWVDEHLGGVSVLVNNAGIVRQTLLTKEDNTSDIKAVIDTNVLAVVYCVREAYQQMMKNKVDGHVVIVNSIAGHSVPHIPGFNFNIYPASKHAVTAMVETYRQEFSNAGTNIKV</sequence>
<dbReference type="PRINTS" id="PR00080">
    <property type="entry name" value="SDRFAMILY"/>
</dbReference>
<dbReference type="PANTHER" id="PTHR43115:SF4">
    <property type="entry name" value="DEHYDROGENASE_REDUCTASE SDR FAMILY MEMBER 11"/>
    <property type="match status" value="1"/>
</dbReference>
<proteinExistence type="inferred from homology"/>
<reference evidence="4" key="1">
    <citation type="submission" date="2013-02" db="EMBL/GenBank/DDBJ databases">
        <authorList>
            <person name="Hughes D."/>
        </authorList>
    </citation>
    <scope>NUCLEOTIDE SEQUENCE</scope>
    <source>
        <strain>Durham</strain>
        <strain evidence="4">NC isolate 2 -- Noor lab</strain>
    </source>
</reference>